<dbReference type="OrthoDB" id="1875751at2759"/>
<protein>
    <submittedName>
        <fullName evidence="5">Heterogeneous nuclear ribonucleoprotein</fullName>
    </submittedName>
</protein>
<dbReference type="InterPro" id="IPR000504">
    <property type="entry name" value="RRM_dom"/>
</dbReference>
<dbReference type="GO" id="GO:0003729">
    <property type="term" value="F:mRNA binding"/>
    <property type="evidence" value="ECO:0007669"/>
    <property type="project" value="TreeGrafter"/>
</dbReference>
<evidence type="ECO:0000313" key="5">
    <source>
        <dbReference type="EMBL" id="KAF5182686.1"/>
    </source>
</evidence>
<evidence type="ECO:0000313" key="6">
    <source>
        <dbReference type="Proteomes" id="UP000554482"/>
    </source>
</evidence>
<evidence type="ECO:0000256" key="2">
    <source>
        <dbReference type="ARBA" id="ARBA00022884"/>
    </source>
</evidence>
<dbReference type="InterPro" id="IPR035979">
    <property type="entry name" value="RBD_domain_sf"/>
</dbReference>
<reference evidence="5 6" key="1">
    <citation type="submission" date="2020-06" db="EMBL/GenBank/DDBJ databases">
        <title>Transcriptomic and genomic resources for Thalictrum thalictroides and T. hernandezii: Facilitating candidate gene discovery in an emerging model plant lineage.</title>
        <authorList>
            <person name="Arias T."/>
            <person name="Riano-Pachon D.M."/>
            <person name="Di Stilio V.S."/>
        </authorList>
    </citation>
    <scope>NUCLEOTIDE SEQUENCE [LARGE SCALE GENOMIC DNA]</scope>
    <source>
        <strain evidence="6">cv. WT478/WT964</strain>
        <tissue evidence="5">Leaves</tissue>
    </source>
</reference>
<dbReference type="AlphaFoldDB" id="A0A7J6VC55"/>
<dbReference type="PANTHER" id="PTHR48032:SF12">
    <property type="entry name" value="RRM DOMAIN-CONTAINING PROTEIN"/>
    <property type="match status" value="1"/>
</dbReference>
<keyword evidence="6" id="KW-1185">Reference proteome</keyword>
<dbReference type="GO" id="GO:0006417">
    <property type="term" value="P:regulation of translation"/>
    <property type="evidence" value="ECO:0007669"/>
    <property type="project" value="TreeGrafter"/>
</dbReference>
<gene>
    <name evidence="5" type="ORF">FRX31_027728</name>
</gene>
<dbReference type="InterPro" id="IPR012677">
    <property type="entry name" value="Nucleotide-bd_a/b_plait_sf"/>
</dbReference>
<dbReference type="Proteomes" id="UP000554482">
    <property type="component" value="Unassembled WGS sequence"/>
</dbReference>
<feature type="domain" description="RRM" evidence="4">
    <location>
        <begin position="109"/>
        <end position="186"/>
    </location>
</feature>
<keyword evidence="2 3" id="KW-0694">RNA-binding</keyword>
<dbReference type="EMBL" id="JABWDY010034410">
    <property type="protein sequence ID" value="KAF5182686.1"/>
    <property type="molecule type" value="Genomic_DNA"/>
</dbReference>
<organism evidence="5 6">
    <name type="scientific">Thalictrum thalictroides</name>
    <name type="common">Rue-anemone</name>
    <name type="synonym">Anemone thalictroides</name>
    <dbReference type="NCBI Taxonomy" id="46969"/>
    <lineage>
        <taxon>Eukaryota</taxon>
        <taxon>Viridiplantae</taxon>
        <taxon>Streptophyta</taxon>
        <taxon>Embryophyta</taxon>
        <taxon>Tracheophyta</taxon>
        <taxon>Spermatophyta</taxon>
        <taxon>Magnoliopsida</taxon>
        <taxon>Ranunculales</taxon>
        <taxon>Ranunculaceae</taxon>
        <taxon>Thalictroideae</taxon>
        <taxon>Thalictrum</taxon>
    </lineage>
</organism>
<dbReference type="PANTHER" id="PTHR48032">
    <property type="entry name" value="RNA-BINDING PROTEIN MUSASHI HOMOLOG RBP6"/>
    <property type="match status" value="1"/>
</dbReference>
<keyword evidence="1" id="KW-0677">Repeat</keyword>
<dbReference type="PROSITE" id="PS50102">
    <property type="entry name" value="RRM"/>
    <property type="match status" value="2"/>
</dbReference>
<proteinExistence type="predicted"/>
<evidence type="ECO:0000256" key="1">
    <source>
        <dbReference type="ARBA" id="ARBA00022737"/>
    </source>
</evidence>
<keyword evidence="5" id="KW-0687">Ribonucleoprotein</keyword>
<dbReference type="SUPFAM" id="SSF54928">
    <property type="entry name" value="RNA-binding domain, RBD"/>
    <property type="match status" value="2"/>
</dbReference>
<sequence>MDFDKGKLFVGGISQEVTKEILREHFSKYGKIIDSVVMREKYTGRTRGFGFVQFYDSSDANKALQDKHVLLQRKVDVKRAEPRHQQQQQQKLRVGLNTNDGANDQLSSNKIFVGGLSREVTEEDFKSYFGEYGSITDLVVMHDGLTGMPRGFGFITFDSEEAVRKTLETRFHTLKGKQVEVKRAVPKDDTNHRCSYDNHYNMRIGDYQCWYLLYDPYYGFYYDYMPFFDGYVYGRRYPFGSYNIEDTIIYPYGIIGNGVTNAIDRDCHELTDNDIDTECVNDNEQNSDGGFVHMLANTPKQVDGEDDNTDYSSFVENYNDLDKQVHEQLSSSTVGNLD</sequence>
<evidence type="ECO:0000259" key="4">
    <source>
        <dbReference type="PROSITE" id="PS50102"/>
    </source>
</evidence>
<feature type="domain" description="RRM" evidence="4">
    <location>
        <begin position="6"/>
        <end position="82"/>
    </location>
</feature>
<dbReference type="GO" id="GO:1990904">
    <property type="term" value="C:ribonucleoprotein complex"/>
    <property type="evidence" value="ECO:0007669"/>
    <property type="project" value="UniProtKB-KW"/>
</dbReference>
<dbReference type="SMART" id="SM00360">
    <property type="entry name" value="RRM"/>
    <property type="match status" value="2"/>
</dbReference>
<comment type="caution">
    <text evidence="5">The sequence shown here is derived from an EMBL/GenBank/DDBJ whole genome shotgun (WGS) entry which is preliminary data.</text>
</comment>
<dbReference type="Gene3D" id="3.30.70.330">
    <property type="match status" value="2"/>
</dbReference>
<evidence type="ECO:0000256" key="3">
    <source>
        <dbReference type="PROSITE-ProRule" id="PRU00176"/>
    </source>
</evidence>
<accession>A0A7J6VC55</accession>
<name>A0A7J6VC55_THATH</name>
<dbReference type="Pfam" id="PF00076">
    <property type="entry name" value="RRM_1"/>
    <property type="match status" value="2"/>
</dbReference>